<dbReference type="Pfam" id="PF02697">
    <property type="entry name" value="VAPB_antitox"/>
    <property type="match status" value="1"/>
</dbReference>
<protein>
    <submittedName>
        <fullName evidence="2">Antitoxin VapB family protein</fullName>
    </submittedName>
</protein>
<accession>A0A8A2VCZ1</accession>
<proteinExistence type="predicted"/>
<dbReference type="AlphaFoldDB" id="A0A8A2VCZ1"/>
<evidence type="ECO:0000313" key="3">
    <source>
        <dbReference type="Proteomes" id="UP000663203"/>
    </source>
</evidence>
<evidence type="ECO:0000256" key="1">
    <source>
        <dbReference type="ARBA" id="ARBA00022649"/>
    </source>
</evidence>
<gene>
    <name evidence="2" type="ORF">J0X25_14440</name>
</gene>
<name>A0A8A2VCZ1_9EURY</name>
<dbReference type="RefSeq" id="WP_207288189.1">
    <property type="nucleotide sequence ID" value="NZ_CP071462.1"/>
</dbReference>
<dbReference type="Proteomes" id="UP000663203">
    <property type="component" value="Chromosome"/>
</dbReference>
<sequence>MATKSLTITEEAYDRLREHKREGESFTETILRLTDRDRDVMKGFGAMRDADGIRDAVDSTRGELDADLRERERRR</sequence>
<dbReference type="InterPro" id="IPR003847">
    <property type="entry name" value="Put_antitoxin"/>
</dbReference>
<reference evidence="2 3" key="1">
    <citation type="submission" date="2021-03" db="EMBL/GenBank/DDBJ databases">
        <title>Haloterrigena longa sp. nov. and Haloterrigena limicola sp. nov., extremely halophilic archaea isolated from a salt lake.</title>
        <authorList>
            <person name="Henglin C."/>
        </authorList>
    </citation>
    <scope>NUCLEOTIDE SEQUENCE [LARGE SCALE GENOMIC DNA]</scope>
    <source>
        <strain evidence="2 3">KZCA68</strain>
    </source>
</reference>
<dbReference type="KEGG" id="hakz:J0X25_14440"/>
<dbReference type="GeneID" id="63188527"/>
<keyword evidence="3" id="KW-1185">Reference proteome</keyword>
<organism evidence="2 3">
    <name type="scientific">Haloterrigena alkaliphila</name>
    <dbReference type="NCBI Taxonomy" id="2816475"/>
    <lineage>
        <taxon>Archaea</taxon>
        <taxon>Methanobacteriati</taxon>
        <taxon>Methanobacteriota</taxon>
        <taxon>Stenosarchaea group</taxon>
        <taxon>Halobacteria</taxon>
        <taxon>Halobacteriales</taxon>
        <taxon>Natrialbaceae</taxon>
        <taxon>Haloterrigena</taxon>
    </lineage>
</organism>
<dbReference type="EMBL" id="CP071462">
    <property type="protein sequence ID" value="QSW98580.1"/>
    <property type="molecule type" value="Genomic_DNA"/>
</dbReference>
<evidence type="ECO:0000313" key="2">
    <source>
        <dbReference type="EMBL" id="QSW98580.1"/>
    </source>
</evidence>
<keyword evidence="1" id="KW-1277">Toxin-antitoxin system</keyword>